<proteinExistence type="predicted"/>
<name>A0AAE0MMS3_9PEZI</name>
<comment type="caution">
    <text evidence="1">The sequence shown here is derived from an EMBL/GenBank/DDBJ whole genome shotgun (WGS) entry which is preliminary data.</text>
</comment>
<organism evidence="1 2">
    <name type="scientific">Neurospora tetraspora</name>
    <dbReference type="NCBI Taxonomy" id="94610"/>
    <lineage>
        <taxon>Eukaryota</taxon>
        <taxon>Fungi</taxon>
        <taxon>Dikarya</taxon>
        <taxon>Ascomycota</taxon>
        <taxon>Pezizomycotina</taxon>
        <taxon>Sordariomycetes</taxon>
        <taxon>Sordariomycetidae</taxon>
        <taxon>Sordariales</taxon>
        <taxon>Sordariaceae</taxon>
        <taxon>Neurospora</taxon>
    </lineage>
</organism>
<reference evidence="1" key="1">
    <citation type="journal article" date="2023" name="Mol. Phylogenet. Evol.">
        <title>Genome-scale phylogeny and comparative genomics of the fungal order Sordariales.</title>
        <authorList>
            <person name="Hensen N."/>
            <person name="Bonometti L."/>
            <person name="Westerberg I."/>
            <person name="Brannstrom I.O."/>
            <person name="Guillou S."/>
            <person name="Cros-Aarteil S."/>
            <person name="Calhoun S."/>
            <person name="Haridas S."/>
            <person name="Kuo A."/>
            <person name="Mondo S."/>
            <person name="Pangilinan J."/>
            <person name="Riley R."/>
            <person name="LaButti K."/>
            <person name="Andreopoulos B."/>
            <person name="Lipzen A."/>
            <person name="Chen C."/>
            <person name="Yan M."/>
            <person name="Daum C."/>
            <person name="Ng V."/>
            <person name="Clum A."/>
            <person name="Steindorff A."/>
            <person name="Ohm R.A."/>
            <person name="Martin F."/>
            <person name="Silar P."/>
            <person name="Natvig D.O."/>
            <person name="Lalanne C."/>
            <person name="Gautier V."/>
            <person name="Ament-Velasquez S.L."/>
            <person name="Kruys A."/>
            <person name="Hutchinson M.I."/>
            <person name="Powell A.J."/>
            <person name="Barry K."/>
            <person name="Miller A.N."/>
            <person name="Grigoriev I.V."/>
            <person name="Debuchy R."/>
            <person name="Gladieux P."/>
            <person name="Hiltunen Thoren M."/>
            <person name="Johannesson H."/>
        </authorList>
    </citation>
    <scope>NUCLEOTIDE SEQUENCE</scope>
    <source>
        <strain evidence="1">CBS 560.94</strain>
    </source>
</reference>
<dbReference type="InterPro" id="IPR036770">
    <property type="entry name" value="Ankyrin_rpt-contain_sf"/>
</dbReference>
<dbReference type="SUPFAM" id="SSF48403">
    <property type="entry name" value="Ankyrin repeat"/>
    <property type="match status" value="1"/>
</dbReference>
<dbReference type="GeneID" id="87867037"/>
<dbReference type="AlphaFoldDB" id="A0AAE0MMS3"/>
<protein>
    <recommendedName>
        <fullName evidence="3">Ankyrin</fullName>
    </recommendedName>
</protein>
<evidence type="ECO:0008006" key="3">
    <source>
        <dbReference type="Google" id="ProtNLM"/>
    </source>
</evidence>
<gene>
    <name evidence="1" type="ORF">B0H65DRAFT_552371</name>
</gene>
<keyword evidence="2" id="KW-1185">Reference proteome</keyword>
<dbReference type="RefSeq" id="XP_062677316.1">
    <property type="nucleotide sequence ID" value="XM_062829883.1"/>
</dbReference>
<dbReference type="EMBL" id="JAUEPP010000008">
    <property type="protein sequence ID" value="KAK3337865.1"/>
    <property type="molecule type" value="Genomic_DNA"/>
</dbReference>
<evidence type="ECO:0000313" key="1">
    <source>
        <dbReference type="EMBL" id="KAK3337865.1"/>
    </source>
</evidence>
<accession>A0AAE0MMS3</accession>
<dbReference type="Proteomes" id="UP001278500">
    <property type="component" value="Unassembled WGS sequence"/>
</dbReference>
<reference evidence="1" key="2">
    <citation type="submission" date="2023-06" db="EMBL/GenBank/DDBJ databases">
        <authorList>
            <consortium name="Lawrence Berkeley National Laboratory"/>
            <person name="Haridas S."/>
            <person name="Hensen N."/>
            <person name="Bonometti L."/>
            <person name="Westerberg I."/>
            <person name="Brannstrom I.O."/>
            <person name="Guillou S."/>
            <person name="Cros-Aarteil S."/>
            <person name="Calhoun S."/>
            <person name="Kuo A."/>
            <person name="Mondo S."/>
            <person name="Pangilinan J."/>
            <person name="Riley R."/>
            <person name="Labutti K."/>
            <person name="Andreopoulos B."/>
            <person name="Lipzen A."/>
            <person name="Chen C."/>
            <person name="Yanf M."/>
            <person name="Daum C."/>
            <person name="Ng V."/>
            <person name="Clum A."/>
            <person name="Steindorff A."/>
            <person name="Ohm R."/>
            <person name="Martin F."/>
            <person name="Silar P."/>
            <person name="Natvig D."/>
            <person name="Lalanne C."/>
            <person name="Gautier V."/>
            <person name="Ament-Velasquez S.L."/>
            <person name="Kruys A."/>
            <person name="Hutchinson M.I."/>
            <person name="Powell A.J."/>
            <person name="Barry K."/>
            <person name="Miller A.N."/>
            <person name="Grigoriev I.V."/>
            <person name="Debuchy R."/>
            <person name="Gladieux P."/>
            <person name="Thoren M.H."/>
            <person name="Johannesson H."/>
        </authorList>
    </citation>
    <scope>NUCLEOTIDE SEQUENCE</scope>
    <source>
        <strain evidence="1">CBS 560.94</strain>
    </source>
</reference>
<evidence type="ECO:0000313" key="2">
    <source>
        <dbReference type="Proteomes" id="UP001278500"/>
    </source>
</evidence>
<sequence length="138" mass="15107">MSSPESSHLRFFLTKRFIYIGLAIQADTPSILGYLFNLPDTKTKLLNTTASASYAWYKCISTLSKGLSEPDALQTIKDEALHIAAKSAFPRTTRLLLSKGADPNSPCCPLPLPFAGHGPHTGRGSWLCYQVTHGLDLR</sequence>